<dbReference type="EMBL" id="JAYWIO010000007">
    <property type="protein sequence ID" value="KAK7251445.1"/>
    <property type="molecule type" value="Genomic_DNA"/>
</dbReference>
<comment type="caution">
    <text evidence="2">The sequence shown here is derived from an EMBL/GenBank/DDBJ whole genome shotgun (WGS) entry which is preliminary data.</text>
</comment>
<proteinExistence type="predicted"/>
<name>A0AAN9E9E7_CROPI</name>
<dbReference type="InterPro" id="IPR025322">
    <property type="entry name" value="PADRE_dom"/>
</dbReference>
<dbReference type="AlphaFoldDB" id="A0AAN9E9E7"/>
<keyword evidence="3" id="KW-1185">Reference proteome</keyword>
<protein>
    <submittedName>
        <fullName evidence="2">Uncharacterized protein</fullName>
    </submittedName>
</protein>
<dbReference type="PANTHER" id="PTHR33148:SF33">
    <property type="entry name" value="DUF4228 DOMAIN PROTEIN"/>
    <property type="match status" value="1"/>
</dbReference>
<sequence length="280" mass="31484">MGNCSFKGNITTGECHHSIRVLSDSGAILQFKGPKTVGQVLQHYPAGYGIFLQGHASLPLPPDEKLSYGLFYYLLPLKEVVQVDEKASLNVSREISLTPIMREDTPKNQKGCANEKHDREGSPLGRPNVPREVSLLPIRWEDTLENQKRSARGVSKEVQVKEVNDVYENDEEAKKVMRVAACDYVQNLSNESSALEVLPSAKNGVWRVKLVIETRQLEEILSEQVNTEALIEKMRMAATTCSTTSPTRSRIMTTWKVGWKPKLGRFTKSTSAESNLWYFK</sequence>
<dbReference type="Proteomes" id="UP001372338">
    <property type="component" value="Unassembled WGS sequence"/>
</dbReference>
<accession>A0AAN9E9E7</accession>
<gene>
    <name evidence="2" type="ORF">RIF29_34647</name>
</gene>
<dbReference type="PANTHER" id="PTHR33148">
    <property type="entry name" value="PLASTID MOVEMENT IMPAIRED PROTEIN-RELATED"/>
    <property type="match status" value="1"/>
</dbReference>
<reference evidence="2 3" key="1">
    <citation type="submission" date="2024-01" db="EMBL/GenBank/DDBJ databases">
        <title>The genomes of 5 underutilized Papilionoideae crops provide insights into root nodulation and disease resistanc.</title>
        <authorList>
            <person name="Yuan L."/>
        </authorList>
    </citation>
    <scope>NUCLEOTIDE SEQUENCE [LARGE SCALE GENOMIC DNA]</scope>
    <source>
        <strain evidence="2">ZHUSHIDOU_FW_LH</strain>
        <tissue evidence="2">Leaf</tissue>
    </source>
</reference>
<feature type="region of interest" description="Disordered" evidence="1">
    <location>
        <begin position="103"/>
        <end position="128"/>
    </location>
</feature>
<organism evidence="2 3">
    <name type="scientific">Crotalaria pallida</name>
    <name type="common">Smooth rattlebox</name>
    <name type="synonym">Crotalaria striata</name>
    <dbReference type="NCBI Taxonomy" id="3830"/>
    <lineage>
        <taxon>Eukaryota</taxon>
        <taxon>Viridiplantae</taxon>
        <taxon>Streptophyta</taxon>
        <taxon>Embryophyta</taxon>
        <taxon>Tracheophyta</taxon>
        <taxon>Spermatophyta</taxon>
        <taxon>Magnoliopsida</taxon>
        <taxon>eudicotyledons</taxon>
        <taxon>Gunneridae</taxon>
        <taxon>Pentapetalae</taxon>
        <taxon>rosids</taxon>
        <taxon>fabids</taxon>
        <taxon>Fabales</taxon>
        <taxon>Fabaceae</taxon>
        <taxon>Papilionoideae</taxon>
        <taxon>50 kb inversion clade</taxon>
        <taxon>genistoids sensu lato</taxon>
        <taxon>core genistoids</taxon>
        <taxon>Crotalarieae</taxon>
        <taxon>Crotalaria</taxon>
    </lineage>
</organism>
<evidence type="ECO:0000256" key="1">
    <source>
        <dbReference type="SAM" id="MobiDB-lite"/>
    </source>
</evidence>
<evidence type="ECO:0000313" key="3">
    <source>
        <dbReference type="Proteomes" id="UP001372338"/>
    </source>
</evidence>
<evidence type="ECO:0000313" key="2">
    <source>
        <dbReference type="EMBL" id="KAK7251445.1"/>
    </source>
</evidence>
<feature type="compositionally biased region" description="Basic and acidic residues" evidence="1">
    <location>
        <begin position="103"/>
        <end position="121"/>
    </location>
</feature>
<dbReference type="Pfam" id="PF14009">
    <property type="entry name" value="PADRE"/>
    <property type="match status" value="1"/>
</dbReference>